<dbReference type="EMBL" id="CM042010">
    <property type="protein sequence ID" value="KAI3781484.1"/>
    <property type="molecule type" value="Genomic_DNA"/>
</dbReference>
<gene>
    <name evidence="1" type="ORF">L2E82_11499</name>
</gene>
<comment type="caution">
    <text evidence="1">The sequence shown here is derived from an EMBL/GenBank/DDBJ whole genome shotgun (WGS) entry which is preliminary data.</text>
</comment>
<evidence type="ECO:0000313" key="2">
    <source>
        <dbReference type="Proteomes" id="UP001055811"/>
    </source>
</evidence>
<protein>
    <submittedName>
        <fullName evidence="1">Uncharacterized protein</fullName>
    </submittedName>
</protein>
<accession>A0ACB9GD89</accession>
<name>A0ACB9GD89_CICIN</name>
<evidence type="ECO:0000313" key="1">
    <source>
        <dbReference type="EMBL" id="KAI3781484.1"/>
    </source>
</evidence>
<organism evidence="1 2">
    <name type="scientific">Cichorium intybus</name>
    <name type="common">Chicory</name>
    <dbReference type="NCBI Taxonomy" id="13427"/>
    <lineage>
        <taxon>Eukaryota</taxon>
        <taxon>Viridiplantae</taxon>
        <taxon>Streptophyta</taxon>
        <taxon>Embryophyta</taxon>
        <taxon>Tracheophyta</taxon>
        <taxon>Spermatophyta</taxon>
        <taxon>Magnoliopsida</taxon>
        <taxon>eudicotyledons</taxon>
        <taxon>Gunneridae</taxon>
        <taxon>Pentapetalae</taxon>
        <taxon>asterids</taxon>
        <taxon>campanulids</taxon>
        <taxon>Asterales</taxon>
        <taxon>Asteraceae</taxon>
        <taxon>Cichorioideae</taxon>
        <taxon>Cichorieae</taxon>
        <taxon>Cichoriinae</taxon>
        <taxon>Cichorium</taxon>
    </lineage>
</organism>
<keyword evidence="2" id="KW-1185">Reference proteome</keyword>
<reference evidence="1 2" key="2">
    <citation type="journal article" date="2022" name="Mol. Ecol. Resour.">
        <title>The genomes of chicory, endive, great burdock and yacon provide insights into Asteraceae paleo-polyploidization history and plant inulin production.</title>
        <authorList>
            <person name="Fan W."/>
            <person name="Wang S."/>
            <person name="Wang H."/>
            <person name="Wang A."/>
            <person name="Jiang F."/>
            <person name="Liu H."/>
            <person name="Zhao H."/>
            <person name="Xu D."/>
            <person name="Zhang Y."/>
        </authorList>
    </citation>
    <scope>NUCLEOTIDE SEQUENCE [LARGE SCALE GENOMIC DNA]</scope>
    <source>
        <strain evidence="2">cv. Punajuju</strain>
        <tissue evidence="1">Leaves</tissue>
    </source>
</reference>
<reference evidence="2" key="1">
    <citation type="journal article" date="2022" name="Mol. Ecol. Resour.">
        <title>The genomes of chicory, endive, great burdock and yacon provide insights into Asteraceae palaeo-polyploidization history and plant inulin production.</title>
        <authorList>
            <person name="Fan W."/>
            <person name="Wang S."/>
            <person name="Wang H."/>
            <person name="Wang A."/>
            <person name="Jiang F."/>
            <person name="Liu H."/>
            <person name="Zhao H."/>
            <person name="Xu D."/>
            <person name="Zhang Y."/>
        </authorList>
    </citation>
    <scope>NUCLEOTIDE SEQUENCE [LARGE SCALE GENOMIC DNA]</scope>
    <source>
        <strain evidence="2">cv. Punajuju</strain>
    </source>
</reference>
<dbReference type="Proteomes" id="UP001055811">
    <property type="component" value="Linkage Group LG02"/>
</dbReference>
<proteinExistence type="predicted"/>
<sequence>MLQASLVYSTLSMIWKAKNNRIFRKEMRALMLIADNISSFTFSCIKNRKSEYTHNYRVATQFVFSFFWRGRGSLCVTTLCALLPHRRQTLKMVKDKDAIDNPNLKDKKMFIGIVWNCAPELKLILSALLFFCSLVTLFQFFPSHLSFSVQDLRNCASLPPPSSALQLVTAPTSPSPIAPPIEIQHRHIKQEDVVLQNGVVKRNFNTYGTAAYNFILMSAYRGGLDTFAVIGLSSKPIHVFSKPTYLCQWVPHNATGNQNQNQNQNITVLGSKILPDWGYGRVYTVVVVNCTFPSSVGADGAGGQLLIHASTGGGGDANFNLTDTIEALTETPGSLNALQFTEPPKYDYLYCGSSLYGNLSPQRIREWMAYHVKMFGEKSHFVIHDSGGVHPEVMEVLRPWIAKGYVTVQDIREQERFDGYYHNQFLIVNDCLHRYRFTTKWMFFFDVDEFIFVPKKSTIKTVMDSLSEYTQFTIEQRTMSNKLCYLDDHAGKIYRKWGIEKLVYRDTVKGIRRDRKYAVQPRNVFATGVHMSENTVGKTTHNTEGKIMYYHYHGTISERREPCRQLVNKTEMKVGGTPYVVDTTMREAAAAVKRFELRTIGSVLIRTKQ</sequence>